<reference evidence="2 3" key="1">
    <citation type="journal article" date="2018" name="Nat. Ecol. Evol.">
        <title>Pezizomycetes genomes reveal the molecular basis of ectomycorrhizal truffle lifestyle.</title>
        <authorList>
            <person name="Murat C."/>
            <person name="Payen T."/>
            <person name="Noel B."/>
            <person name="Kuo A."/>
            <person name="Morin E."/>
            <person name="Chen J."/>
            <person name="Kohler A."/>
            <person name="Krizsan K."/>
            <person name="Balestrini R."/>
            <person name="Da Silva C."/>
            <person name="Montanini B."/>
            <person name="Hainaut M."/>
            <person name="Levati E."/>
            <person name="Barry K.W."/>
            <person name="Belfiori B."/>
            <person name="Cichocki N."/>
            <person name="Clum A."/>
            <person name="Dockter R.B."/>
            <person name="Fauchery L."/>
            <person name="Guy J."/>
            <person name="Iotti M."/>
            <person name="Le Tacon F."/>
            <person name="Lindquist E.A."/>
            <person name="Lipzen A."/>
            <person name="Malagnac F."/>
            <person name="Mello A."/>
            <person name="Molinier V."/>
            <person name="Miyauchi S."/>
            <person name="Poulain J."/>
            <person name="Riccioni C."/>
            <person name="Rubini A."/>
            <person name="Sitrit Y."/>
            <person name="Splivallo R."/>
            <person name="Traeger S."/>
            <person name="Wang M."/>
            <person name="Zifcakova L."/>
            <person name="Wipf D."/>
            <person name="Zambonelli A."/>
            <person name="Paolocci F."/>
            <person name="Nowrousian M."/>
            <person name="Ottonello S."/>
            <person name="Baldrian P."/>
            <person name="Spatafora J.W."/>
            <person name="Henrissat B."/>
            <person name="Nagy L.G."/>
            <person name="Aury J.M."/>
            <person name="Wincker P."/>
            <person name="Grigoriev I.V."/>
            <person name="Bonfante P."/>
            <person name="Martin F.M."/>
        </authorList>
    </citation>
    <scope>NUCLEOTIDE SEQUENCE [LARGE SCALE GENOMIC DNA]</scope>
    <source>
        <strain evidence="2 3">CCBAS932</strain>
    </source>
</reference>
<keyword evidence="3" id="KW-1185">Reference proteome</keyword>
<feature type="region of interest" description="Disordered" evidence="1">
    <location>
        <begin position="1"/>
        <end position="31"/>
    </location>
</feature>
<sequence length="142" mass="15085">MATISKQQQQSSPSPPSVPSPQALASRGRRPALIPHNADLSLSLSAAATALGMASYSPNRARGTSGNSGSLLWVLPSSSPPTAAWSGDSLETRWKEDGQMCDIDLDDDQREAVRSLVVKDVFSWVCALIGELVGHTVDIIDR</sequence>
<evidence type="ECO:0000313" key="3">
    <source>
        <dbReference type="Proteomes" id="UP000277580"/>
    </source>
</evidence>
<proteinExistence type="predicted"/>
<accession>A0A3N4KPV1</accession>
<organism evidence="2 3">
    <name type="scientific">Morchella conica CCBAS932</name>
    <dbReference type="NCBI Taxonomy" id="1392247"/>
    <lineage>
        <taxon>Eukaryota</taxon>
        <taxon>Fungi</taxon>
        <taxon>Dikarya</taxon>
        <taxon>Ascomycota</taxon>
        <taxon>Pezizomycotina</taxon>
        <taxon>Pezizomycetes</taxon>
        <taxon>Pezizales</taxon>
        <taxon>Morchellaceae</taxon>
        <taxon>Morchella</taxon>
    </lineage>
</organism>
<dbReference type="EMBL" id="ML119143">
    <property type="protein sequence ID" value="RPB10391.1"/>
    <property type="molecule type" value="Genomic_DNA"/>
</dbReference>
<gene>
    <name evidence="2" type="ORF">P167DRAFT_537581</name>
</gene>
<dbReference type="Proteomes" id="UP000277580">
    <property type="component" value="Unassembled WGS sequence"/>
</dbReference>
<dbReference type="OrthoDB" id="5388200at2759"/>
<dbReference type="InParanoid" id="A0A3N4KPV1"/>
<protein>
    <submittedName>
        <fullName evidence="2">Uncharacterized protein</fullName>
    </submittedName>
</protein>
<evidence type="ECO:0000256" key="1">
    <source>
        <dbReference type="SAM" id="MobiDB-lite"/>
    </source>
</evidence>
<name>A0A3N4KPV1_9PEZI</name>
<dbReference type="AlphaFoldDB" id="A0A3N4KPV1"/>
<evidence type="ECO:0000313" key="2">
    <source>
        <dbReference type="EMBL" id="RPB10391.1"/>
    </source>
</evidence>